<dbReference type="InterPro" id="IPR037401">
    <property type="entry name" value="SnoaL-like"/>
</dbReference>
<dbReference type="Pfam" id="PF12680">
    <property type="entry name" value="SnoaL_2"/>
    <property type="match status" value="1"/>
</dbReference>
<dbReference type="Proteomes" id="UP000680865">
    <property type="component" value="Unassembled WGS sequence"/>
</dbReference>
<proteinExistence type="predicted"/>
<keyword evidence="3" id="KW-1185">Reference proteome</keyword>
<dbReference type="Gene3D" id="3.10.450.50">
    <property type="match status" value="1"/>
</dbReference>
<name>A0A919VLM0_9ACTN</name>
<dbReference type="InterPro" id="IPR032710">
    <property type="entry name" value="NTF2-like_dom_sf"/>
</dbReference>
<gene>
    <name evidence="2" type="ORF">Aco04nite_08200</name>
</gene>
<organism evidence="2 3">
    <name type="scientific">Winogradskya consettensis</name>
    <dbReference type="NCBI Taxonomy" id="113560"/>
    <lineage>
        <taxon>Bacteria</taxon>
        <taxon>Bacillati</taxon>
        <taxon>Actinomycetota</taxon>
        <taxon>Actinomycetes</taxon>
        <taxon>Micromonosporales</taxon>
        <taxon>Micromonosporaceae</taxon>
        <taxon>Winogradskya</taxon>
    </lineage>
</organism>
<comment type="caution">
    <text evidence="2">The sequence shown here is derived from an EMBL/GenBank/DDBJ whole genome shotgun (WGS) entry which is preliminary data.</text>
</comment>
<dbReference type="AlphaFoldDB" id="A0A919VLM0"/>
<sequence>MSHNQVVRELYQALSTGDVAGVLARLDPDVVVDEPLALPYGGTHHGRDVFVQSILGVMMGHAIVEITDFDVYEGGSGVIGRLTGTLTAHTTGEKLPITMIELHEVDGDTVRRIDVFLKNPEELAAFYARSAAGAVRV</sequence>
<dbReference type="EMBL" id="BOQP01000004">
    <property type="protein sequence ID" value="GIM67873.1"/>
    <property type="molecule type" value="Genomic_DNA"/>
</dbReference>
<dbReference type="RefSeq" id="WP_212995819.1">
    <property type="nucleotide sequence ID" value="NZ_BAAATW010000002.1"/>
</dbReference>
<reference evidence="2" key="1">
    <citation type="submission" date="2021-03" db="EMBL/GenBank/DDBJ databases">
        <title>Whole genome shotgun sequence of Actinoplanes consettensis NBRC 14913.</title>
        <authorList>
            <person name="Komaki H."/>
            <person name="Tamura T."/>
        </authorList>
    </citation>
    <scope>NUCLEOTIDE SEQUENCE</scope>
    <source>
        <strain evidence="2">NBRC 14913</strain>
    </source>
</reference>
<evidence type="ECO:0000313" key="2">
    <source>
        <dbReference type="EMBL" id="GIM67873.1"/>
    </source>
</evidence>
<dbReference type="SUPFAM" id="SSF54427">
    <property type="entry name" value="NTF2-like"/>
    <property type="match status" value="1"/>
</dbReference>
<evidence type="ECO:0000313" key="3">
    <source>
        <dbReference type="Proteomes" id="UP000680865"/>
    </source>
</evidence>
<accession>A0A919VLM0</accession>
<feature type="domain" description="SnoaL-like" evidence="1">
    <location>
        <begin position="7"/>
        <end position="111"/>
    </location>
</feature>
<evidence type="ECO:0000259" key="1">
    <source>
        <dbReference type="Pfam" id="PF12680"/>
    </source>
</evidence>
<protein>
    <recommendedName>
        <fullName evidence="1">SnoaL-like domain-containing protein</fullName>
    </recommendedName>
</protein>